<dbReference type="PANTHER" id="PTHR14859:SF15">
    <property type="entry name" value="ENDONUCLEASE_EXONUCLEASE_PHOSPHATASE DOMAIN-CONTAINING PROTEIN"/>
    <property type="match status" value="1"/>
</dbReference>
<dbReference type="EMBL" id="BOMI01000064">
    <property type="protein sequence ID" value="GID74684.1"/>
    <property type="molecule type" value="Genomic_DNA"/>
</dbReference>
<accession>A0ABQ3Y3W7</accession>
<comment type="caution">
    <text evidence="2">The sequence shown here is derived from an EMBL/GenBank/DDBJ whole genome shotgun (WGS) entry which is preliminary data.</text>
</comment>
<organism evidence="2 3">
    <name type="scientific">Paractinoplanes deccanensis</name>
    <dbReference type="NCBI Taxonomy" id="113561"/>
    <lineage>
        <taxon>Bacteria</taxon>
        <taxon>Bacillati</taxon>
        <taxon>Actinomycetota</taxon>
        <taxon>Actinomycetes</taxon>
        <taxon>Micromonosporales</taxon>
        <taxon>Micromonosporaceae</taxon>
        <taxon>Paractinoplanes</taxon>
    </lineage>
</organism>
<dbReference type="Proteomes" id="UP000609879">
    <property type="component" value="Unassembled WGS sequence"/>
</dbReference>
<reference evidence="2 3" key="1">
    <citation type="submission" date="2021-01" db="EMBL/GenBank/DDBJ databases">
        <title>Whole genome shotgun sequence of Actinoplanes deccanensis NBRC 13994.</title>
        <authorList>
            <person name="Komaki H."/>
            <person name="Tamura T."/>
        </authorList>
    </citation>
    <scope>NUCLEOTIDE SEQUENCE [LARGE SCALE GENOMIC DNA]</scope>
    <source>
        <strain evidence="2 3">NBRC 13994</strain>
    </source>
</reference>
<protein>
    <recommendedName>
        <fullName evidence="1">Endonuclease/exonuclease/phosphatase domain-containing protein</fullName>
    </recommendedName>
</protein>
<gene>
    <name evidence="2" type="ORF">Ade02nite_33250</name>
</gene>
<dbReference type="PANTHER" id="PTHR14859">
    <property type="entry name" value="CALCOFLUOR WHITE HYPERSENSITIVE PROTEIN PRECURSOR"/>
    <property type="match status" value="1"/>
</dbReference>
<dbReference type="Gene3D" id="3.60.10.10">
    <property type="entry name" value="Endonuclease/exonuclease/phosphatase"/>
    <property type="match status" value="1"/>
</dbReference>
<evidence type="ECO:0000313" key="3">
    <source>
        <dbReference type="Proteomes" id="UP000609879"/>
    </source>
</evidence>
<dbReference type="Pfam" id="PF03372">
    <property type="entry name" value="Exo_endo_phos"/>
    <property type="match status" value="1"/>
</dbReference>
<dbReference type="InterPro" id="IPR051916">
    <property type="entry name" value="GPI-anchor_lipid_remodeler"/>
</dbReference>
<evidence type="ECO:0000259" key="1">
    <source>
        <dbReference type="Pfam" id="PF03372"/>
    </source>
</evidence>
<dbReference type="RefSeq" id="WP_203763455.1">
    <property type="nucleotide sequence ID" value="NZ_BAAABO010000012.1"/>
</dbReference>
<dbReference type="SUPFAM" id="SSF56219">
    <property type="entry name" value="DNase I-like"/>
    <property type="match status" value="1"/>
</dbReference>
<evidence type="ECO:0000313" key="2">
    <source>
        <dbReference type="EMBL" id="GID74684.1"/>
    </source>
</evidence>
<name>A0ABQ3Y3W7_9ACTN</name>
<dbReference type="InterPro" id="IPR036691">
    <property type="entry name" value="Endo/exonu/phosph_ase_sf"/>
</dbReference>
<dbReference type="InterPro" id="IPR005135">
    <property type="entry name" value="Endo/exonuclease/phosphatase"/>
</dbReference>
<keyword evidence="3" id="KW-1185">Reference proteome</keyword>
<feature type="domain" description="Endonuclease/exonuclease/phosphatase" evidence="1">
    <location>
        <begin position="4"/>
        <end position="250"/>
    </location>
</feature>
<sequence length="263" mass="28120">MRIMTWNVWWRFGGAWREREDGIVATLLAVQPDVVGLCETWAGDGTTQPRLLAERLGGFDATFAPTSIPPVPHPPEEPSQAGVQMGVGLVSRWPITGRTVHELPHPQRTGPPPTAISAILDRPGAPFRVIVTCLEWETWFAQDQLAQARAVAELAAASDLPAVVLGDLNASVDQPEMAPLLAVLADAWPAGGGDPAAVTLSSAVPQAPLKAVKQIDRRIDHVLAHGGGLTVERAFLAGDQPIDGLHPSDHFAVVADLDWDRKP</sequence>
<proteinExistence type="predicted"/>